<evidence type="ECO:0000313" key="2">
    <source>
        <dbReference type="EMBL" id="MDO1447113.1"/>
    </source>
</evidence>
<sequence>MLLKNNKSLLVLILLLFTFTKPMYAQTNNIRTDYFEEQADKSDFTFKEKYQYFTRTHIEEKTLAKIGFSPVPTWKDDRLIGRLTASVAVENKITPALSVLLELENRFSYTEGEKVPNDYNIGVNGALRYYYAINKRIKEGRSANNFSNNYLSVQSTNYIYHHTFARSPHYRFPKSNHLSLLWGSQKRLGKLSYIDFNVGPSFKLYEDRNPYFWDVFGERVAVFSKRNRTWWVPTIDVNFAIGFAL</sequence>
<proteinExistence type="predicted"/>
<feature type="signal peptide" evidence="1">
    <location>
        <begin position="1"/>
        <end position="25"/>
    </location>
</feature>
<gene>
    <name evidence="2" type="ORF">Q0590_12665</name>
</gene>
<feature type="chain" id="PRO_5047021018" evidence="1">
    <location>
        <begin position="26"/>
        <end position="245"/>
    </location>
</feature>
<keyword evidence="3" id="KW-1185">Reference proteome</keyword>
<keyword evidence="1" id="KW-0732">Signal</keyword>
<comment type="caution">
    <text evidence="2">The sequence shown here is derived from an EMBL/GenBank/DDBJ whole genome shotgun (WGS) entry which is preliminary data.</text>
</comment>
<name>A0ABT8R789_9BACT</name>
<protein>
    <submittedName>
        <fullName evidence="2">Uncharacterized protein</fullName>
    </submittedName>
</protein>
<dbReference type="RefSeq" id="WP_302037917.1">
    <property type="nucleotide sequence ID" value="NZ_JAUKPO010000006.1"/>
</dbReference>
<evidence type="ECO:0000256" key="1">
    <source>
        <dbReference type="SAM" id="SignalP"/>
    </source>
</evidence>
<dbReference type="EMBL" id="JAUKPO010000006">
    <property type="protein sequence ID" value="MDO1447113.1"/>
    <property type="molecule type" value="Genomic_DNA"/>
</dbReference>
<accession>A0ABT8R789</accession>
<dbReference type="Proteomes" id="UP001168528">
    <property type="component" value="Unassembled WGS sequence"/>
</dbReference>
<reference evidence="2" key="1">
    <citation type="submission" date="2023-07" db="EMBL/GenBank/DDBJ databases">
        <title>The genome sequence of Rhodocytophaga aerolata KACC 12507.</title>
        <authorList>
            <person name="Zhang X."/>
        </authorList>
    </citation>
    <scope>NUCLEOTIDE SEQUENCE</scope>
    <source>
        <strain evidence="2">KACC 12507</strain>
    </source>
</reference>
<organism evidence="2 3">
    <name type="scientific">Rhodocytophaga aerolata</name>
    <dbReference type="NCBI Taxonomy" id="455078"/>
    <lineage>
        <taxon>Bacteria</taxon>
        <taxon>Pseudomonadati</taxon>
        <taxon>Bacteroidota</taxon>
        <taxon>Cytophagia</taxon>
        <taxon>Cytophagales</taxon>
        <taxon>Rhodocytophagaceae</taxon>
        <taxon>Rhodocytophaga</taxon>
    </lineage>
</organism>
<evidence type="ECO:0000313" key="3">
    <source>
        <dbReference type="Proteomes" id="UP001168528"/>
    </source>
</evidence>